<feature type="domain" description="HTH lacI-type" evidence="4">
    <location>
        <begin position="11"/>
        <end position="65"/>
    </location>
</feature>
<gene>
    <name evidence="5" type="ORF">ACIBP5_25200</name>
</gene>
<dbReference type="EMBL" id="JBITMB010000006">
    <property type="protein sequence ID" value="MFI7443280.1"/>
    <property type="molecule type" value="Genomic_DNA"/>
</dbReference>
<dbReference type="Gene3D" id="1.10.260.40">
    <property type="entry name" value="lambda repressor-like DNA-binding domains"/>
    <property type="match status" value="1"/>
</dbReference>
<dbReference type="InterPro" id="IPR010982">
    <property type="entry name" value="Lambda_DNA-bd_dom_sf"/>
</dbReference>
<dbReference type="PANTHER" id="PTHR30146">
    <property type="entry name" value="LACI-RELATED TRANSCRIPTIONAL REPRESSOR"/>
    <property type="match status" value="1"/>
</dbReference>
<comment type="caution">
    <text evidence="5">The sequence shown here is derived from an EMBL/GenBank/DDBJ whole genome shotgun (WGS) entry which is preliminary data.</text>
</comment>
<reference evidence="5 6" key="1">
    <citation type="submission" date="2024-10" db="EMBL/GenBank/DDBJ databases">
        <title>The Natural Products Discovery Center: Release of the First 8490 Sequenced Strains for Exploring Actinobacteria Biosynthetic Diversity.</title>
        <authorList>
            <person name="Kalkreuter E."/>
            <person name="Kautsar S.A."/>
            <person name="Yang D."/>
            <person name="Bader C.D."/>
            <person name="Teijaro C.N."/>
            <person name="Fluegel L."/>
            <person name="Davis C.M."/>
            <person name="Simpson J.R."/>
            <person name="Lauterbach L."/>
            <person name="Steele A.D."/>
            <person name="Gui C."/>
            <person name="Meng S."/>
            <person name="Li G."/>
            <person name="Viehrig K."/>
            <person name="Ye F."/>
            <person name="Su P."/>
            <person name="Kiefer A.F."/>
            <person name="Nichols A."/>
            <person name="Cepeda A.J."/>
            <person name="Yan W."/>
            <person name="Fan B."/>
            <person name="Jiang Y."/>
            <person name="Adhikari A."/>
            <person name="Zheng C.-J."/>
            <person name="Schuster L."/>
            <person name="Cowan T.M."/>
            <person name="Smanski M.J."/>
            <person name="Chevrette M.G."/>
            <person name="De Carvalho L.P.S."/>
            <person name="Shen B."/>
        </authorList>
    </citation>
    <scope>NUCLEOTIDE SEQUENCE [LARGE SCALE GENOMIC DNA]</scope>
    <source>
        <strain evidence="5 6">NPDC049503</strain>
    </source>
</reference>
<dbReference type="Proteomes" id="UP001612928">
    <property type="component" value="Unassembled WGS sequence"/>
</dbReference>
<evidence type="ECO:0000313" key="5">
    <source>
        <dbReference type="EMBL" id="MFI7443280.1"/>
    </source>
</evidence>
<dbReference type="InterPro" id="IPR028082">
    <property type="entry name" value="Peripla_BP_I"/>
</dbReference>
<dbReference type="PROSITE" id="PS00356">
    <property type="entry name" value="HTH_LACI_1"/>
    <property type="match status" value="1"/>
</dbReference>
<evidence type="ECO:0000256" key="1">
    <source>
        <dbReference type="ARBA" id="ARBA00023015"/>
    </source>
</evidence>
<dbReference type="SUPFAM" id="SSF53822">
    <property type="entry name" value="Periplasmic binding protein-like I"/>
    <property type="match status" value="1"/>
</dbReference>
<dbReference type="RefSeq" id="WP_397023419.1">
    <property type="nucleotide sequence ID" value="NZ_JBITMB010000006.1"/>
</dbReference>
<accession>A0ABW8A928</accession>
<protein>
    <submittedName>
        <fullName evidence="5">LacI family DNA-binding transcriptional regulator</fullName>
    </submittedName>
</protein>
<dbReference type="CDD" id="cd01392">
    <property type="entry name" value="HTH_LacI"/>
    <property type="match status" value="1"/>
</dbReference>
<keyword evidence="3" id="KW-0804">Transcription</keyword>
<evidence type="ECO:0000256" key="3">
    <source>
        <dbReference type="ARBA" id="ARBA00023163"/>
    </source>
</evidence>
<keyword evidence="1" id="KW-0805">Transcription regulation</keyword>
<dbReference type="Pfam" id="PF00356">
    <property type="entry name" value="LacI"/>
    <property type="match status" value="1"/>
</dbReference>
<evidence type="ECO:0000313" key="6">
    <source>
        <dbReference type="Proteomes" id="UP001612928"/>
    </source>
</evidence>
<dbReference type="Pfam" id="PF13377">
    <property type="entry name" value="Peripla_BP_3"/>
    <property type="match status" value="1"/>
</dbReference>
<keyword evidence="2 5" id="KW-0238">DNA-binding</keyword>
<dbReference type="Gene3D" id="3.40.50.2300">
    <property type="match status" value="2"/>
</dbReference>
<dbReference type="InterPro" id="IPR000843">
    <property type="entry name" value="HTH_LacI"/>
</dbReference>
<keyword evidence="6" id="KW-1185">Reference proteome</keyword>
<sequence length="358" mass="38457">MSQSDRFVPRVRLVDVARAAGVSKTTVSAALNGTGRLPAATREHVRQVARRLGYRPNATARLLRTGHARLLGLVAREYVETPWVYAELAYFGQLVIATTRAALAHGYGVVLLPTSGPDDCWLDMPLDGVFVVDPVAGDPMVGDFLAAGVPVVSDRRALAAVADGSRQELGRWVDFDHGDAARGVLDHLEAAGAERIAVVAGATTACFHQESVQAYRDWCAERGRSPLVSYLSGPGVRRALGAVEELLDDPVPPDALFVLVEANPPLLLDAIQRRGLSVPDDLLLVCTTEDPAARYTKPPISTLGFLPGETAETAVELLVDCVEDREGDRGRLFTADFQARASSAGLRRRPGRTPHRTS</sequence>
<dbReference type="SMART" id="SM00354">
    <property type="entry name" value="HTH_LACI"/>
    <property type="match status" value="1"/>
</dbReference>
<dbReference type="SUPFAM" id="SSF47413">
    <property type="entry name" value="lambda repressor-like DNA-binding domains"/>
    <property type="match status" value="1"/>
</dbReference>
<name>A0ABW8A928_9ACTN</name>
<proteinExistence type="predicted"/>
<dbReference type="InterPro" id="IPR046335">
    <property type="entry name" value="LacI/GalR-like_sensor"/>
</dbReference>
<dbReference type="GO" id="GO:0003677">
    <property type="term" value="F:DNA binding"/>
    <property type="evidence" value="ECO:0007669"/>
    <property type="project" value="UniProtKB-KW"/>
</dbReference>
<organism evidence="5 6">
    <name type="scientific">Nonomuraea indica</name>
    <dbReference type="NCBI Taxonomy" id="1581193"/>
    <lineage>
        <taxon>Bacteria</taxon>
        <taxon>Bacillati</taxon>
        <taxon>Actinomycetota</taxon>
        <taxon>Actinomycetes</taxon>
        <taxon>Streptosporangiales</taxon>
        <taxon>Streptosporangiaceae</taxon>
        <taxon>Nonomuraea</taxon>
    </lineage>
</organism>
<evidence type="ECO:0000259" key="4">
    <source>
        <dbReference type="PROSITE" id="PS50932"/>
    </source>
</evidence>
<evidence type="ECO:0000256" key="2">
    <source>
        <dbReference type="ARBA" id="ARBA00023125"/>
    </source>
</evidence>
<dbReference type="PROSITE" id="PS50932">
    <property type="entry name" value="HTH_LACI_2"/>
    <property type="match status" value="1"/>
</dbReference>
<dbReference type="PANTHER" id="PTHR30146:SF153">
    <property type="entry name" value="LACTOSE OPERON REPRESSOR"/>
    <property type="match status" value="1"/>
</dbReference>